<dbReference type="Gene3D" id="1.10.12.10">
    <property type="entry name" value="Lyase 2-enoyl-coa Hydratase, Chain A, domain 2"/>
    <property type="match status" value="1"/>
</dbReference>
<protein>
    <submittedName>
        <fullName evidence="2">Enoyl-CoA hydratase</fullName>
        <ecNumber evidence="2">4.2.1.17</ecNumber>
    </submittedName>
</protein>
<name>A0A3L7K4W2_9BACI</name>
<dbReference type="EC" id="4.2.1.17" evidence="2"/>
<dbReference type="OrthoDB" id="9775794at2"/>
<keyword evidence="3" id="KW-1185">Reference proteome</keyword>
<dbReference type="RefSeq" id="WP_121679258.1">
    <property type="nucleotide sequence ID" value="NZ_RCVZ01000002.1"/>
</dbReference>
<evidence type="ECO:0000313" key="3">
    <source>
        <dbReference type="Proteomes" id="UP000276770"/>
    </source>
</evidence>
<keyword evidence="2" id="KW-0456">Lyase</keyword>
<dbReference type="Pfam" id="PF00378">
    <property type="entry name" value="ECH_1"/>
    <property type="match status" value="1"/>
</dbReference>
<dbReference type="SUPFAM" id="SSF52096">
    <property type="entry name" value="ClpP/crotonase"/>
    <property type="match status" value="1"/>
</dbReference>
<gene>
    <name evidence="2" type="ORF">D9X91_03940</name>
</gene>
<accession>A0A3L7K4W2</accession>
<dbReference type="PANTHER" id="PTHR43459">
    <property type="entry name" value="ENOYL-COA HYDRATASE"/>
    <property type="match status" value="1"/>
</dbReference>
<comment type="caution">
    <text evidence="2">The sequence shown here is derived from an EMBL/GenBank/DDBJ whole genome shotgun (WGS) entry which is preliminary data.</text>
</comment>
<dbReference type="Proteomes" id="UP000276770">
    <property type="component" value="Unassembled WGS sequence"/>
</dbReference>
<dbReference type="InterPro" id="IPR029045">
    <property type="entry name" value="ClpP/crotonase-like_dom_sf"/>
</dbReference>
<dbReference type="CDD" id="cd06558">
    <property type="entry name" value="crotonase-like"/>
    <property type="match status" value="1"/>
</dbReference>
<dbReference type="InterPro" id="IPR001753">
    <property type="entry name" value="Enoyl-CoA_hydra/iso"/>
</dbReference>
<sequence length="263" mass="29646">MNLIKSYETIHVEIKEEVAFVTMNRPQQLNALNGLLIQELGSCLKELKNTEEINILVLRGNGPAFSSGGDIKEMLNINQDEQFFDIMDHINELMETLYSMPKLTISCIQGAAAGLGLSIALATDHIVADKTSKIAMNFIGIGLIPDGGGHFLLEKRLGATKAKRVIWDGKIMKAEEAQQLGLVDQLVEESMAVDLENLLSNWRRKPLKAMIKTKMIYAEMELDKLRNYLELEKLSQYEMRQTKDHLEGIKAFVEKRPPIFQGK</sequence>
<organism evidence="2 3">
    <name type="scientific">Falsibacillus albus</name>
    <dbReference type="NCBI Taxonomy" id="2478915"/>
    <lineage>
        <taxon>Bacteria</taxon>
        <taxon>Bacillati</taxon>
        <taxon>Bacillota</taxon>
        <taxon>Bacilli</taxon>
        <taxon>Bacillales</taxon>
        <taxon>Bacillaceae</taxon>
        <taxon>Falsibacillus</taxon>
    </lineage>
</organism>
<dbReference type="AlphaFoldDB" id="A0A3L7K4W2"/>
<reference evidence="2 3" key="1">
    <citation type="submission" date="2018-10" db="EMBL/GenBank/DDBJ databases">
        <title>Falsibacillus sp. genome draft.</title>
        <authorList>
            <person name="Shi S."/>
        </authorList>
    </citation>
    <scope>NUCLEOTIDE SEQUENCE [LARGE SCALE GENOMIC DNA]</scope>
    <source>
        <strain evidence="2 3">GY 10110</strain>
    </source>
</reference>
<evidence type="ECO:0000313" key="2">
    <source>
        <dbReference type="EMBL" id="RLQ97309.1"/>
    </source>
</evidence>
<dbReference type="GO" id="GO:0004300">
    <property type="term" value="F:enoyl-CoA hydratase activity"/>
    <property type="evidence" value="ECO:0007669"/>
    <property type="project" value="UniProtKB-EC"/>
</dbReference>
<dbReference type="PANTHER" id="PTHR43459:SF1">
    <property type="entry name" value="EG:BACN32G11.4 PROTEIN"/>
    <property type="match status" value="1"/>
</dbReference>
<dbReference type="EMBL" id="RCVZ01000002">
    <property type="protein sequence ID" value="RLQ97309.1"/>
    <property type="molecule type" value="Genomic_DNA"/>
</dbReference>
<evidence type="ECO:0000256" key="1">
    <source>
        <dbReference type="ARBA" id="ARBA00005254"/>
    </source>
</evidence>
<dbReference type="Gene3D" id="3.90.226.10">
    <property type="entry name" value="2-enoyl-CoA Hydratase, Chain A, domain 1"/>
    <property type="match status" value="1"/>
</dbReference>
<proteinExistence type="inferred from homology"/>
<comment type="similarity">
    <text evidence="1">Belongs to the enoyl-CoA hydratase/isomerase family.</text>
</comment>
<dbReference type="InterPro" id="IPR014748">
    <property type="entry name" value="Enoyl-CoA_hydra_C"/>
</dbReference>
<dbReference type="NCBIfam" id="NF005804">
    <property type="entry name" value="PRK07659.1"/>
    <property type="match status" value="1"/>
</dbReference>